<sequence>MGGSSTVIRDMSSRPSSLLRSTVVSFPLPCLSASSRAEVLEDDEDDEIEYRSLAELVSDEPELRLSAGDRPSGTCSAAGRFDEPCAALKSSNVRSWRTGWCLNDHLRPCANPPHLIPLREHCWHAGRVSSHFNCANDERTVSLNSRVRGPPGGRRGCMWEDFRRTCLALQVTHPDLDRGLRPVLVLAEDLGFFGGTIELCSVGWESVEKWMVAVSCLCFEERA</sequence>
<protein>
    <submittedName>
        <fullName evidence="1">Uncharacterized protein</fullName>
    </submittedName>
</protein>
<organism evidence="1 2">
    <name type="scientific">Colletotrichum higginsianum (strain IMI 349063)</name>
    <name type="common">Crucifer anthracnose fungus</name>
    <dbReference type="NCBI Taxonomy" id="759273"/>
    <lineage>
        <taxon>Eukaryota</taxon>
        <taxon>Fungi</taxon>
        <taxon>Dikarya</taxon>
        <taxon>Ascomycota</taxon>
        <taxon>Pezizomycotina</taxon>
        <taxon>Sordariomycetes</taxon>
        <taxon>Hypocreomycetidae</taxon>
        <taxon>Glomerellales</taxon>
        <taxon>Glomerellaceae</taxon>
        <taxon>Colletotrichum</taxon>
        <taxon>Colletotrichum destructivum species complex</taxon>
    </lineage>
</organism>
<dbReference type="Proteomes" id="UP000007174">
    <property type="component" value="Unassembled WGS sequence"/>
</dbReference>
<dbReference type="HOGENOM" id="CLU_1240047_0_0_1"/>
<accession>H1W112</accession>
<evidence type="ECO:0000313" key="2">
    <source>
        <dbReference type="Proteomes" id="UP000007174"/>
    </source>
</evidence>
<dbReference type="EMBL" id="CACQ02008421">
    <property type="protein sequence ID" value="CCF46175.1"/>
    <property type="molecule type" value="Genomic_DNA"/>
</dbReference>
<gene>
    <name evidence="1" type="ORF">CH063_15021</name>
</gene>
<reference evidence="2" key="1">
    <citation type="journal article" date="2012" name="Nat. Genet.">
        <title>Lifestyle transitions in plant pathogenic Colletotrichum fungi deciphered by genome and transcriptome analyses.</title>
        <authorList>
            <person name="O'Connell R.J."/>
            <person name="Thon M.R."/>
            <person name="Hacquard S."/>
            <person name="Amyotte S.G."/>
            <person name="Kleemann J."/>
            <person name="Torres M.F."/>
            <person name="Damm U."/>
            <person name="Buiate E.A."/>
            <person name="Epstein L."/>
            <person name="Alkan N."/>
            <person name="Altmueller J."/>
            <person name="Alvarado-Balderrama L."/>
            <person name="Bauser C.A."/>
            <person name="Becker C."/>
            <person name="Birren B.W."/>
            <person name="Chen Z."/>
            <person name="Choi J."/>
            <person name="Crouch J.A."/>
            <person name="Duvick J.P."/>
            <person name="Farman M.A."/>
            <person name="Gan P."/>
            <person name="Heiman D."/>
            <person name="Henrissat B."/>
            <person name="Howard R.J."/>
            <person name="Kabbage M."/>
            <person name="Koch C."/>
            <person name="Kracher B."/>
            <person name="Kubo Y."/>
            <person name="Law A.D."/>
            <person name="Lebrun M.-H."/>
            <person name="Lee Y.-H."/>
            <person name="Miyara I."/>
            <person name="Moore N."/>
            <person name="Neumann U."/>
            <person name="Nordstroem K."/>
            <person name="Panaccione D.G."/>
            <person name="Panstruga R."/>
            <person name="Place M."/>
            <person name="Proctor R.H."/>
            <person name="Prusky D."/>
            <person name="Rech G."/>
            <person name="Reinhardt R."/>
            <person name="Rollins J.A."/>
            <person name="Rounsley S."/>
            <person name="Schardl C.L."/>
            <person name="Schwartz D.C."/>
            <person name="Shenoy N."/>
            <person name="Shirasu K."/>
            <person name="Sikhakolli U.R."/>
            <person name="Stueber K."/>
            <person name="Sukno S.A."/>
            <person name="Sweigard J.A."/>
            <person name="Takano Y."/>
            <person name="Takahara H."/>
            <person name="Trail F."/>
            <person name="van der Does H.C."/>
            <person name="Voll L.M."/>
            <person name="Will I."/>
            <person name="Young S."/>
            <person name="Zeng Q."/>
            <person name="Zhang J."/>
            <person name="Zhou S."/>
            <person name="Dickman M.B."/>
            <person name="Schulze-Lefert P."/>
            <person name="Ver Loren van Themaat E."/>
            <person name="Ma L.-J."/>
            <person name="Vaillancourt L.J."/>
        </authorList>
    </citation>
    <scope>NUCLEOTIDE SEQUENCE [LARGE SCALE GENOMIC DNA]</scope>
    <source>
        <strain evidence="2">IMI 349063</strain>
    </source>
</reference>
<name>H1W112_COLHI</name>
<proteinExistence type="predicted"/>
<dbReference type="AlphaFoldDB" id="H1W112"/>
<evidence type="ECO:0000313" key="1">
    <source>
        <dbReference type="EMBL" id="CCF46175.1"/>
    </source>
</evidence>